<proteinExistence type="predicted"/>
<protein>
    <submittedName>
        <fullName evidence="3">TonB-dependent receptor</fullName>
    </submittedName>
</protein>
<dbReference type="Pfam" id="PF13715">
    <property type="entry name" value="CarbopepD_reg_2"/>
    <property type="match status" value="1"/>
</dbReference>
<name>A0A6L5X9Z7_9BACT</name>
<dbReference type="InterPro" id="IPR008969">
    <property type="entry name" value="CarboxyPept-like_regulatory"/>
</dbReference>
<dbReference type="Gene3D" id="2.60.40.1120">
    <property type="entry name" value="Carboxypeptidase-like, regulatory domain"/>
    <property type="match status" value="1"/>
</dbReference>
<dbReference type="Gene3D" id="2.170.130.10">
    <property type="entry name" value="TonB-dependent receptor, plug domain"/>
    <property type="match status" value="1"/>
</dbReference>
<dbReference type="EMBL" id="VULT01000002">
    <property type="protein sequence ID" value="MSS16457.1"/>
    <property type="molecule type" value="Genomic_DNA"/>
</dbReference>
<evidence type="ECO:0000259" key="2">
    <source>
        <dbReference type="Pfam" id="PF07715"/>
    </source>
</evidence>
<evidence type="ECO:0000313" key="4">
    <source>
        <dbReference type="Proteomes" id="UP000483362"/>
    </source>
</evidence>
<dbReference type="SUPFAM" id="SSF49464">
    <property type="entry name" value="Carboxypeptidase regulatory domain-like"/>
    <property type="match status" value="1"/>
</dbReference>
<dbReference type="Proteomes" id="UP000483362">
    <property type="component" value="Unassembled WGS sequence"/>
</dbReference>
<evidence type="ECO:0000256" key="1">
    <source>
        <dbReference type="SAM" id="SignalP"/>
    </source>
</evidence>
<dbReference type="RefSeq" id="WP_154326970.1">
    <property type="nucleotide sequence ID" value="NZ_CP045696.1"/>
</dbReference>
<keyword evidence="4" id="KW-1185">Reference proteome</keyword>
<reference evidence="3 4" key="1">
    <citation type="submission" date="2019-08" db="EMBL/GenBank/DDBJ databases">
        <title>In-depth cultivation of the pig gut microbiome towards novel bacterial diversity and tailored functional studies.</title>
        <authorList>
            <person name="Wylensek D."/>
            <person name="Hitch T.C.A."/>
            <person name="Clavel T."/>
        </authorList>
    </citation>
    <scope>NUCLEOTIDE SEQUENCE [LARGE SCALE GENOMIC DNA]</scope>
    <source>
        <strain evidence="3 4">Oil-RF-744-WCA-WT-10</strain>
    </source>
</reference>
<feature type="chain" id="PRO_5026999876" evidence="1">
    <location>
        <begin position="26"/>
        <end position="800"/>
    </location>
</feature>
<sequence>MVKNHVNFKILLLAVCLLGALQAAAQVKISGKVVDEDGKPVEFARVSITGTAIGTTTDPKGLYELSAPTRDSVMVQFDCLGYSTVKRLLIKPTGSVTINPKLYKKAMELGEVKVTEFKKQTNTMSDIDINNLKLTPDINGGSVEGVLATQAGVSQKNEMSSQYMVRGGAYDENSVYINGIEVYRPQLVTNGQQEGLSIINPDMVRAVRFSTGGYNAEYADKMSSVLDITYKEPEAFEGSLQGSLQGGSLALGTHTGKFSMLHGVRYKRNSSMLGSLESKGEYDPQYFDYQTLITLSPSSKFKVQVLGNIALNNYRFTPKDRETSFGTSTNVKSFKVYFDGQEKDKFQTYFGALTATYKFGKSADLTLLASGYQTNELVAYDIHGEYWLNEAGDGNTGGELGVGKYHEHARNRLKINVYNFGLKGNLGLGHNNFTYGFNYRKDDIYDRSREWQWRDSAGYSLPHLPHEVNVIYSQRSTNDLNTSRFSAFVQDTWKLYMGAGVLSVNVGARLSHWDFNKETLVSPRMSLGYVPAGNSRLSLRLAGGIYYQQPFYKEYRQQQVDSLGNYYVALNNKIKSPRSVHVILGGDYTFRAMDRPFKFTTELYYKHLSRIISYEVDNLKLNYTGYNGGNGYIAGIDMKLFGQFVEGTDSWISFSLMKTQEDINGVKVPLPTDQRYSVALFFTDYFPNLPRLKFSLKGVLSDGLPTVAPNKTRANSWFRQPAYKRVDAGLSFALVDKEHRPATGLLSNFKSVWIGLDVFNLLDISNVSSYYWVTDVNNIQYAVPNYLTRRQLNVRLSMTF</sequence>
<feature type="signal peptide" evidence="1">
    <location>
        <begin position="1"/>
        <end position="25"/>
    </location>
</feature>
<dbReference type="AlphaFoldDB" id="A0A6L5X9Z7"/>
<dbReference type="Pfam" id="PF07715">
    <property type="entry name" value="Plug"/>
    <property type="match status" value="1"/>
</dbReference>
<accession>A0A6L5X9Z7</accession>
<gene>
    <name evidence="3" type="ORF">FYJ29_01525</name>
</gene>
<feature type="domain" description="TonB-dependent receptor plug" evidence="2">
    <location>
        <begin position="138"/>
        <end position="219"/>
    </location>
</feature>
<comment type="caution">
    <text evidence="3">The sequence shown here is derived from an EMBL/GenBank/DDBJ whole genome shotgun (WGS) entry which is preliminary data.</text>
</comment>
<dbReference type="InterPro" id="IPR037066">
    <property type="entry name" value="Plug_dom_sf"/>
</dbReference>
<organism evidence="3 4">
    <name type="scientific">Sodaliphilus pleomorphus</name>
    <dbReference type="NCBI Taxonomy" id="2606626"/>
    <lineage>
        <taxon>Bacteria</taxon>
        <taxon>Pseudomonadati</taxon>
        <taxon>Bacteroidota</taxon>
        <taxon>Bacteroidia</taxon>
        <taxon>Bacteroidales</taxon>
        <taxon>Muribaculaceae</taxon>
        <taxon>Sodaliphilus</taxon>
    </lineage>
</organism>
<dbReference type="SUPFAM" id="SSF56935">
    <property type="entry name" value="Porins"/>
    <property type="match status" value="1"/>
</dbReference>
<evidence type="ECO:0000313" key="3">
    <source>
        <dbReference type="EMBL" id="MSS16457.1"/>
    </source>
</evidence>
<keyword evidence="1" id="KW-0732">Signal</keyword>
<dbReference type="InterPro" id="IPR012910">
    <property type="entry name" value="Plug_dom"/>
</dbReference>
<keyword evidence="3" id="KW-0675">Receptor</keyword>